<reference evidence="1" key="2">
    <citation type="submission" date="2018-03" db="EMBL/GenBank/DDBJ databases">
        <title>The Triticum urartu genome reveals the dynamic nature of wheat genome evolution.</title>
        <authorList>
            <person name="Ling H."/>
            <person name="Ma B."/>
            <person name="Shi X."/>
            <person name="Liu H."/>
            <person name="Dong L."/>
            <person name="Sun H."/>
            <person name="Cao Y."/>
            <person name="Gao Q."/>
            <person name="Zheng S."/>
            <person name="Li Y."/>
            <person name="Yu Y."/>
            <person name="Du H."/>
            <person name="Qi M."/>
            <person name="Li Y."/>
            <person name="Yu H."/>
            <person name="Cui Y."/>
            <person name="Wang N."/>
            <person name="Chen C."/>
            <person name="Wu H."/>
            <person name="Zhao Y."/>
            <person name="Zhang J."/>
            <person name="Li Y."/>
            <person name="Zhou W."/>
            <person name="Zhang B."/>
            <person name="Hu W."/>
            <person name="Eijk M."/>
            <person name="Tang J."/>
            <person name="Witsenboer H."/>
            <person name="Zhao S."/>
            <person name="Li Z."/>
            <person name="Zhang A."/>
            <person name="Wang D."/>
            <person name="Liang C."/>
        </authorList>
    </citation>
    <scope>NUCLEOTIDE SEQUENCE [LARGE SCALE GENOMIC DNA]</scope>
    <source>
        <strain evidence="1">cv. G1812</strain>
    </source>
</reference>
<dbReference type="Proteomes" id="UP000015106">
    <property type="component" value="Chromosome 3"/>
</dbReference>
<accession>A0A8R7PLJ8</accession>
<dbReference type="Gramene" id="TuG1812G0300000020.01.T01">
    <property type="protein sequence ID" value="TuG1812G0300000020.01.T01.cds241272"/>
    <property type="gene ID" value="TuG1812G0300000020.01"/>
</dbReference>
<proteinExistence type="predicted"/>
<evidence type="ECO:0000313" key="1">
    <source>
        <dbReference type="EnsemblPlants" id="TuG1812G0300000020.01.T01.cds241272"/>
    </source>
</evidence>
<dbReference type="EnsemblPlants" id="TuG1812G0300000020.01.T01">
    <property type="protein sequence ID" value="TuG1812G0300000020.01.T01.cds241272"/>
    <property type="gene ID" value="TuG1812G0300000020.01"/>
</dbReference>
<evidence type="ECO:0000313" key="2">
    <source>
        <dbReference type="Proteomes" id="UP000015106"/>
    </source>
</evidence>
<protein>
    <submittedName>
        <fullName evidence="1">Uncharacterized protein</fullName>
    </submittedName>
</protein>
<keyword evidence="2" id="KW-1185">Reference proteome</keyword>
<reference evidence="1" key="3">
    <citation type="submission" date="2022-06" db="UniProtKB">
        <authorList>
            <consortium name="EnsemblPlants"/>
        </authorList>
    </citation>
    <scope>IDENTIFICATION</scope>
</reference>
<name>A0A8R7PLJ8_TRIUA</name>
<dbReference type="AlphaFoldDB" id="A0A8R7PLJ8"/>
<organism evidence="1 2">
    <name type="scientific">Triticum urartu</name>
    <name type="common">Red wild einkorn</name>
    <name type="synonym">Crithodium urartu</name>
    <dbReference type="NCBI Taxonomy" id="4572"/>
    <lineage>
        <taxon>Eukaryota</taxon>
        <taxon>Viridiplantae</taxon>
        <taxon>Streptophyta</taxon>
        <taxon>Embryophyta</taxon>
        <taxon>Tracheophyta</taxon>
        <taxon>Spermatophyta</taxon>
        <taxon>Magnoliopsida</taxon>
        <taxon>Liliopsida</taxon>
        <taxon>Poales</taxon>
        <taxon>Poaceae</taxon>
        <taxon>BOP clade</taxon>
        <taxon>Pooideae</taxon>
        <taxon>Triticodae</taxon>
        <taxon>Triticeae</taxon>
        <taxon>Triticinae</taxon>
        <taxon>Triticum</taxon>
    </lineage>
</organism>
<reference evidence="2" key="1">
    <citation type="journal article" date="2013" name="Nature">
        <title>Draft genome of the wheat A-genome progenitor Triticum urartu.</title>
        <authorList>
            <person name="Ling H.Q."/>
            <person name="Zhao S."/>
            <person name="Liu D."/>
            <person name="Wang J."/>
            <person name="Sun H."/>
            <person name="Zhang C."/>
            <person name="Fan H."/>
            <person name="Li D."/>
            <person name="Dong L."/>
            <person name="Tao Y."/>
            <person name="Gao C."/>
            <person name="Wu H."/>
            <person name="Li Y."/>
            <person name="Cui Y."/>
            <person name="Guo X."/>
            <person name="Zheng S."/>
            <person name="Wang B."/>
            <person name="Yu K."/>
            <person name="Liang Q."/>
            <person name="Yang W."/>
            <person name="Lou X."/>
            <person name="Chen J."/>
            <person name="Feng M."/>
            <person name="Jian J."/>
            <person name="Zhang X."/>
            <person name="Luo G."/>
            <person name="Jiang Y."/>
            <person name="Liu J."/>
            <person name="Wang Z."/>
            <person name="Sha Y."/>
            <person name="Zhang B."/>
            <person name="Wu H."/>
            <person name="Tang D."/>
            <person name="Shen Q."/>
            <person name="Xue P."/>
            <person name="Zou S."/>
            <person name="Wang X."/>
            <person name="Liu X."/>
            <person name="Wang F."/>
            <person name="Yang Y."/>
            <person name="An X."/>
            <person name="Dong Z."/>
            <person name="Zhang K."/>
            <person name="Zhang X."/>
            <person name="Luo M.C."/>
            <person name="Dvorak J."/>
            <person name="Tong Y."/>
            <person name="Wang J."/>
            <person name="Yang H."/>
            <person name="Li Z."/>
            <person name="Wang D."/>
            <person name="Zhang A."/>
            <person name="Wang J."/>
        </authorList>
    </citation>
    <scope>NUCLEOTIDE SEQUENCE</scope>
    <source>
        <strain evidence="2">cv. G1812</strain>
    </source>
</reference>
<sequence>MHVKIKGGIILYHSTHWPYGALNYLMCLVL</sequence>